<organism evidence="1 2">
    <name type="scientific">Stagnimonas aquatica</name>
    <dbReference type="NCBI Taxonomy" id="2689987"/>
    <lineage>
        <taxon>Bacteria</taxon>
        <taxon>Pseudomonadati</taxon>
        <taxon>Pseudomonadota</taxon>
        <taxon>Gammaproteobacteria</taxon>
        <taxon>Nevskiales</taxon>
        <taxon>Nevskiaceae</taxon>
        <taxon>Stagnimonas</taxon>
    </lineage>
</organism>
<keyword evidence="2" id="KW-1185">Reference proteome</keyword>
<dbReference type="EMBL" id="RJVO01000005">
    <property type="protein sequence ID" value="ROH89077.1"/>
    <property type="molecule type" value="Genomic_DNA"/>
</dbReference>
<dbReference type="AlphaFoldDB" id="A0A3N0V8F1"/>
<accession>A0A3N0V8F1</accession>
<proteinExistence type="predicted"/>
<name>A0A3N0V8F1_9GAMM</name>
<dbReference type="InParanoid" id="A0A3N0V8F1"/>
<comment type="caution">
    <text evidence="1">The sequence shown here is derived from an EMBL/GenBank/DDBJ whole genome shotgun (WGS) entry which is preliminary data.</text>
</comment>
<gene>
    <name evidence="1" type="ORF">ED208_11735</name>
</gene>
<evidence type="ECO:0000313" key="2">
    <source>
        <dbReference type="Proteomes" id="UP000282106"/>
    </source>
</evidence>
<dbReference type="Proteomes" id="UP000282106">
    <property type="component" value="Unassembled WGS sequence"/>
</dbReference>
<sequence length="146" mass="15188">MDAITLAQSALPSKTLKAVAFWTELDAAMQELPAQCLIHGTNARDYRLGTIQLSLSLAQNSLLATWSAESAVLEARGRLELAQLAQAWLGSLAALELPTPPVAARVQAASSLLSAGYVSVSVQNTGQLINTPQGLKAGGQAFSMAA</sequence>
<dbReference type="RefSeq" id="WP_123212099.1">
    <property type="nucleotide sequence ID" value="NZ_RJVO01000005.1"/>
</dbReference>
<reference evidence="1 2" key="1">
    <citation type="submission" date="2018-10" db="EMBL/GenBank/DDBJ databases">
        <authorList>
            <person name="Chen W.-M."/>
        </authorList>
    </citation>
    <scope>NUCLEOTIDE SEQUENCE [LARGE SCALE GENOMIC DNA]</scope>
    <source>
        <strain evidence="1 2">THS-13</strain>
    </source>
</reference>
<protein>
    <submittedName>
        <fullName evidence="1">Uncharacterized protein</fullName>
    </submittedName>
</protein>
<evidence type="ECO:0000313" key="1">
    <source>
        <dbReference type="EMBL" id="ROH89077.1"/>
    </source>
</evidence>